<evidence type="ECO:0000313" key="2">
    <source>
        <dbReference type="Proteomes" id="UP000235392"/>
    </source>
</evidence>
<evidence type="ECO:0000313" key="1">
    <source>
        <dbReference type="EMBL" id="PLW45799.1"/>
    </source>
</evidence>
<comment type="caution">
    <text evidence="1">The sequence shown here is derived from an EMBL/GenBank/DDBJ whole genome shotgun (WGS) entry which is preliminary data.</text>
</comment>
<name>A0A2N5V714_9BASI</name>
<dbReference type="Proteomes" id="UP000235392">
    <property type="component" value="Unassembled WGS sequence"/>
</dbReference>
<reference evidence="1 2" key="1">
    <citation type="submission" date="2017-11" db="EMBL/GenBank/DDBJ databases">
        <title>De novo assembly and phasing of dikaryotic genomes from two isolates of Puccinia coronata f. sp. avenae, the causal agent of oat crown rust.</title>
        <authorList>
            <person name="Miller M.E."/>
            <person name="Zhang Y."/>
            <person name="Omidvar V."/>
            <person name="Sperschneider J."/>
            <person name="Schwessinger B."/>
            <person name="Raley C."/>
            <person name="Palmer J.M."/>
            <person name="Garnica D."/>
            <person name="Upadhyaya N."/>
            <person name="Rathjen J."/>
            <person name="Taylor J.M."/>
            <person name="Park R.F."/>
            <person name="Dodds P.N."/>
            <person name="Hirsch C.D."/>
            <person name="Kianian S.F."/>
            <person name="Figueroa M."/>
        </authorList>
    </citation>
    <scope>NUCLEOTIDE SEQUENCE [LARGE SCALE GENOMIC DNA]</scope>
    <source>
        <strain evidence="1">12SD80</strain>
    </source>
</reference>
<organism evidence="1 2">
    <name type="scientific">Puccinia coronata f. sp. avenae</name>
    <dbReference type="NCBI Taxonomy" id="200324"/>
    <lineage>
        <taxon>Eukaryota</taxon>
        <taxon>Fungi</taxon>
        <taxon>Dikarya</taxon>
        <taxon>Basidiomycota</taxon>
        <taxon>Pucciniomycotina</taxon>
        <taxon>Pucciniomycetes</taxon>
        <taxon>Pucciniales</taxon>
        <taxon>Pucciniaceae</taxon>
        <taxon>Puccinia</taxon>
    </lineage>
</organism>
<protein>
    <submittedName>
        <fullName evidence="1">Uncharacterized protein</fullName>
    </submittedName>
</protein>
<gene>
    <name evidence="1" type="ORF">PCASD_04794</name>
</gene>
<dbReference type="AlphaFoldDB" id="A0A2N5V714"/>
<dbReference type="EMBL" id="PGCI01000045">
    <property type="protein sequence ID" value="PLW45799.1"/>
    <property type="molecule type" value="Genomic_DNA"/>
</dbReference>
<sequence>MSGCYSVREQGIRWKALPLLFIIGFGVVKSNTLIESFGLPRDQKEALQISRFILVKHSDSNQAFLKSKHDRDDEVEGDWQTRLKEIVKESGNGPEHWIGGAGHESTEMVSIKPNTVSPLRFKLSKTPLPQTYSYFSWSIKMDHVGGRRRKLTRSFLTRFPIPSTAQQMLCCVSLVLNLWNSNDFPSD</sequence>
<accession>A0A2N5V714</accession>
<proteinExistence type="predicted"/>